<keyword evidence="1" id="KW-1133">Transmembrane helix</keyword>
<dbReference type="InterPro" id="IPR012422">
    <property type="entry name" value="Cyt_c_oxidase_su4_bac-aa3"/>
</dbReference>
<reference evidence="4" key="1">
    <citation type="journal article" date="2019" name="Int. J. Syst. Evol. Microbiol.">
        <title>The Global Catalogue of Microorganisms (GCM) 10K type strain sequencing project: providing services to taxonomists for standard genome sequencing and annotation.</title>
        <authorList>
            <consortium name="The Broad Institute Genomics Platform"/>
            <consortium name="The Broad Institute Genome Sequencing Center for Infectious Disease"/>
            <person name="Wu L."/>
            <person name="Ma J."/>
        </authorList>
    </citation>
    <scope>NUCLEOTIDE SEQUENCE [LARGE SCALE GENOMIC DNA]</scope>
    <source>
        <strain evidence="4">CGMCC-1.15741</strain>
    </source>
</reference>
<keyword evidence="1" id="KW-0472">Membrane</keyword>
<keyword evidence="4" id="KW-1185">Reference proteome</keyword>
<organism evidence="3 4">
    <name type="scientific">Ponticaulis profundi</name>
    <dbReference type="NCBI Taxonomy" id="2665222"/>
    <lineage>
        <taxon>Bacteria</taxon>
        <taxon>Pseudomonadati</taxon>
        <taxon>Pseudomonadota</taxon>
        <taxon>Alphaproteobacteria</taxon>
        <taxon>Hyphomonadales</taxon>
        <taxon>Hyphomonadaceae</taxon>
        <taxon>Ponticaulis</taxon>
    </lineage>
</organism>
<dbReference type="Gene3D" id="1.20.5.160">
    <property type="entry name" value="Bacterial aa3 type cytochrome c oxidase subunit IV"/>
    <property type="match status" value="1"/>
</dbReference>
<accession>A0ABW1SAF3</accession>
<feature type="transmembrane region" description="Helical" evidence="1">
    <location>
        <begin position="74"/>
        <end position="98"/>
    </location>
</feature>
<sequence>MSDHYVRGEMDISTQENTWHGFMKVTQWASFILIITLGYAVFTITMGMHWMVALGLMAVLGIAGGLFMGMGSAWIVTVIGLAVFAVILQLIIMFASAVL</sequence>
<dbReference type="EMBL" id="JBHSSW010000009">
    <property type="protein sequence ID" value="MFC6198247.1"/>
    <property type="molecule type" value="Genomic_DNA"/>
</dbReference>
<dbReference type="RefSeq" id="WP_377378321.1">
    <property type="nucleotide sequence ID" value="NZ_JBHSSW010000009.1"/>
</dbReference>
<dbReference type="Pfam" id="PF07835">
    <property type="entry name" value="COX4_pro_2"/>
    <property type="match status" value="1"/>
</dbReference>
<evidence type="ECO:0000259" key="2">
    <source>
        <dbReference type="Pfam" id="PF07835"/>
    </source>
</evidence>
<dbReference type="Proteomes" id="UP001596303">
    <property type="component" value="Unassembled WGS sequence"/>
</dbReference>
<feature type="domain" description="Cytochrome c oxidase subunit IV bacterial aa3 type" evidence="2">
    <location>
        <begin position="7"/>
        <end position="36"/>
    </location>
</feature>
<evidence type="ECO:0000313" key="3">
    <source>
        <dbReference type="EMBL" id="MFC6198247.1"/>
    </source>
</evidence>
<evidence type="ECO:0000313" key="4">
    <source>
        <dbReference type="Proteomes" id="UP001596303"/>
    </source>
</evidence>
<evidence type="ECO:0000256" key="1">
    <source>
        <dbReference type="SAM" id="Phobius"/>
    </source>
</evidence>
<gene>
    <name evidence="3" type="ORF">ACFQDM_09160</name>
</gene>
<dbReference type="SUPFAM" id="SSF81469">
    <property type="entry name" value="Bacterial aa3 type cytochrome c oxidase subunit IV"/>
    <property type="match status" value="1"/>
</dbReference>
<name>A0ABW1SAF3_9PROT</name>
<dbReference type="InterPro" id="IPR036596">
    <property type="entry name" value="Cyt-C_aa3_sf"/>
</dbReference>
<comment type="caution">
    <text evidence="3">The sequence shown here is derived from an EMBL/GenBank/DDBJ whole genome shotgun (WGS) entry which is preliminary data.</text>
</comment>
<protein>
    <submittedName>
        <fullName evidence="3">Aa3-type cytochrome c oxidase subunit IV</fullName>
    </submittedName>
</protein>
<feature type="transmembrane region" description="Helical" evidence="1">
    <location>
        <begin position="21"/>
        <end position="42"/>
    </location>
</feature>
<keyword evidence="1" id="KW-0812">Transmembrane</keyword>
<proteinExistence type="predicted"/>